<evidence type="ECO:0000313" key="1">
    <source>
        <dbReference type="EMBL" id="MEG3439549.1"/>
    </source>
</evidence>
<keyword evidence="2" id="KW-1185">Reference proteome</keyword>
<sequence length="78" mass="8348">MSASMSISVTGQVRRIEIGMGAWAIVSDSGQTYELLKPPKDLAIPNLKVRVTGQVREDVMTAAMIGPVLEVSSFEVLA</sequence>
<dbReference type="Proteomes" id="UP001328733">
    <property type="component" value="Unassembled WGS sequence"/>
</dbReference>
<protein>
    <submittedName>
        <fullName evidence="1">Uncharacterized protein</fullName>
    </submittedName>
</protein>
<reference evidence="1 2" key="1">
    <citation type="submission" date="2024-01" db="EMBL/GenBank/DDBJ databases">
        <title>Genomic insights into the taxonomy and metabolism of the cyanobacterium Pannus brasiliensis CCIBt3594.</title>
        <authorList>
            <person name="Machado M."/>
            <person name="Botero N.B."/>
            <person name="Andreote A.P.D."/>
            <person name="Feitosa A.M.T."/>
            <person name="Popin R."/>
            <person name="Sivonen K."/>
            <person name="Fiore M.F."/>
        </authorList>
    </citation>
    <scope>NUCLEOTIDE SEQUENCE [LARGE SCALE GENOMIC DNA]</scope>
    <source>
        <strain evidence="1 2">CCIBt3594</strain>
    </source>
</reference>
<name>A0AAW9QWG1_9CHRO</name>
<gene>
    <name evidence="1" type="ORF">V0288_20645</name>
</gene>
<proteinExistence type="predicted"/>
<comment type="caution">
    <text evidence="1">The sequence shown here is derived from an EMBL/GenBank/DDBJ whole genome shotgun (WGS) entry which is preliminary data.</text>
</comment>
<organism evidence="1 2">
    <name type="scientific">Pannus brasiliensis CCIBt3594</name>
    <dbReference type="NCBI Taxonomy" id="1427578"/>
    <lineage>
        <taxon>Bacteria</taxon>
        <taxon>Bacillati</taxon>
        <taxon>Cyanobacteriota</taxon>
        <taxon>Cyanophyceae</taxon>
        <taxon>Oscillatoriophycideae</taxon>
        <taxon>Chroococcales</taxon>
        <taxon>Microcystaceae</taxon>
        <taxon>Pannus</taxon>
    </lineage>
</organism>
<dbReference type="EMBL" id="JBAFSM010000052">
    <property type="protein sequence ID" value="MEG3439549.1"/>
    <property type="molecule type" value="Genomic_DNA"/>
</dbReference>
<evidence type="ECO:0000313" key="2">
    <source>
        <dbReference type="Proteomes" id="UP001328733"/>
    </source>
</evidence>
<dbReference type="AlphaFoldDB" id="A0AAW9QWG1"/>
<accession>A0AAW9QWG1</accession>